<reference evidence="1 2" key="1">
    <citation type="submission" date="2019-11" db="EMBL/GenBank/DDBJ databases">
        <title>Draft Genome Sequence of Plant Growth-Promoting Rhizosphere-Associated Bacteria.</title>
        <authorList>
            <person name="Vasilyev I.Y."/>
            <person name="Radchenko V."/>
            <person name="Ilnitskaya E.V."/>
        </authorList>
    </citation>
    <scope>NUCLEOTIDE SEQUENCE [LARGE SCALE GENOMIC DNA]</scope>
    <source>
        <strain evidence="1 2">VRA_MhP_f</strain>
    </source>
</reference>
<accession>A0A7X2MIN4</accession>
<organism evidence="1 2">
    <name type="scientific">Enterobacter agglomerans</name>
    <name type="common">Erwinia herbicola</name>
    <name type="synonym">Pantoea agglomerans</name>
    <dbReference type="NCBI Taxonomy" id="549"/>
    <lineage>
        <taxon>Bacteria</taxon>
        <taxon>Pseudomonadati</taxon>
        <taxon>Pseudomonadota</taxon>
        <taxon>Gammaproteobacteria</taxon>
        <taxon>Enterobacterales</taxon>
        <taxon>Erwiniaceae</taxon>
        <taxon>Pantoea</taxon>
        <taxon>Pantoea agglomerans group</taxon>
    </lineage>
</organism>
<gene>
    <name evidence="1" type="ORF">GKC49_01185</name>
</gene>
<dbReference type="AlphaFoldDB" id="A0A7X2MIN4"/>
<dbReference type="EMBL" id="WKLC01000014">
    <property type="protein sequence ID" value="MSE13814.1"/>
    <property type="molecule type" value="Genomic_DNA"/>
</dbReference>
<proteinExistence type="predicted"/>
<evidence type="ECO:0000313" key="1">
    <source>
        <dbReference type="EMBL" id="MSE13814.1"/>
    </source>
</evidence>
<comment type="caution">
    <text evidence="1">The sequence shown here is derived from an EMBL/GenBank/DDBJ whole genome shotgun (WGS) entry which is preliminary data.</text>
</comment>
<protein>
    <submittedName>
        <fullName evidence="1">Uncharacterized protein</fullName>
    </submittedName>
</protein>
<evidence type="ECO:0000313" key="2">
    <source>
        <dbReference type="Proteomes" id="UP000461948"/>
    </source>
</evidence>
<dbReference type="Proteomes" id="UP000461948">
    <property type="component" value="Unassembled WGS sequence"/>
</dbReference>
<name>A0A7X2MIN4_ENTAG</name>
<sequence length="117" mass="12455">MKIQNAAEAGISGLTPQLADSLKALTELAQRRLSAREQQEFLWFTLHEMAQEVADTVRGGALPLSSFRAWIAASHIVHDSFGPAGEVAWGRASGLLADRLAADGAQQAGGERDNTQA</sequence>